<feature type="chain" id="PRO_5045506078" evidence="2">
    <location>
        <begin position="30"/>
        <end position="389"/>
    </location>
</feature>
<dbReference type="Proteomes" id="UP001324533">
    <property type="component" value="Chromosome"/>
</dbReference>
<proteinExistence type="predicted"/>
<dbReference type="Pfam" id="PF07995">
    <property type="entry name" value="GSDH"/>
    <property type="match status" value="1"/>
</dbReference>
<evidence type="ECO:0000259" key="3">
    <source>
        <dbReference type="Pfam" id="PF07995"/>
    </source>
</evidence>
<evidence type="ECO:0000256" key="1">
    <source>
        <dbReference type="SAM" id="MobiDB-lite"/>
    </source>
</evidence>
<evidence type="ECO:0000256" key="2">
    <source>
        <dbReference type="SAM" id="SignalP"/>
    </source>
</evidence>
<dbReference type="EMBL" id="CP139779">
    <property type="protein sequence ID" value="WQB68857.1"/>
    <property type="molecule type" value="Genomic_DNA"/>
</dbReference>
<dbReference type="SUPFAM" id="SSF50952">
    <property type="entry name" value="Soluble quinoprotein glucose dehydrogenase"/>
    <property type="match status" value="1"/>
</dbReference>
<dbReference type="PANTHER" id="PTHR19328:SF13">
    <property type="entry name" value="HIPL1 PROTEIN"/>
    <property type="match status" value="1"/>
</dbReference>
<keyword evidence="2" id="KW-0732">Signal</keyword>
<dbReference type="InterPro" id="IPR012938">
    <property type="entry name" value="Glc/Sorbosone_DH"/>
</dbReference>
<sequence>MTIPRRRRTLALWIVVLTLASAGCAPAPAAAPTSDPRTVDPVAPRAETPSAAPSVSSPTGRWRPAEGVAAIAGGLTAPWSVAALPDGALAVSERDSGVIRVLGTDGTVRELGRVEAVVSGGESGLHGLAVLEEGGRTWLYAYHGAPDDNRVVRGLVTSDGGDWALGEMETVFTGIPRANTHNGGRIAFGPDGLLYVATGDAQNVGAAQDPAELGGKILRLTAEGDPAPGNPFGTAVYSLGHRNVQGLAWTADGTMWASEFGQNTWDELNRIEAGGNYGWPDAEGRVGDARFVDPVAVWSTAEASPSGIAAVGETVFMTGLRGERLWAIDVSATAAAAAPVVVLDGYGRLRDVVADGNGGLWVLTNNTDGRGDPRDGDDLLLRVPLGRVD</sequence>
<feature type="compositionally biased region" description="Low complexity" evidence="1">
    <location>
        <begin position="49"/>
        <end position="58"/>
    </location>
</feature>
<evidence type="ECO:0000313" key="4">
    <source>
        <dbReference type="EMBL" id="WQB68857.1"/>
    </source>
</evidence>
<keyword evidence="5" id="KW-1185">Reference proteome</keyword>
<protein>
    <submittedName>
        <fullName evidence="4">PQQ-dependent sugar dehydrogenase</fullName>
    </submittedName>
</protein>
<dbReference type="RefSeq" id="WP_322408970.1">
    <property type="nucleotide sequence ID" value="NZ_CP139779.1"/>
</dbReference>
<feature type="domain" description="Glucose/Sorbosone dehydrogenase" evidence="3">
    <location>
        <begin position="75"/>
        <end position="370"/>
    </location>
</feature>
<accession>A0ABZ0VAN1</accession>
<dbReference type="InterPro" id="IPR011042">
    <property type="entry name" value="6-blade_b-propeller_TolB-like"/>
</dbReference>
<dbReference type="PANTHER" id="PTHR19328">
    <property type="entry name" value="HEDGEHOG-INTERACTING PROTEIN"/>
    <property type="match status" value="1"/>
</dbReference>
<feature type="signal peptide" evidence="2">
    <location>
        <begin position="1"/>
        <end position="29"/>
    </location>
</feature>
<dbReference type="InterPro" id="IPR011041">
    <property type="entry name" value="Quinoprot_gluc/sorb_DH_b-prop"/>
</dbReference>
<evidence type="ECO:0000313" key="5">
    <source>
        <dbReference type="Proteomes" id="UP001324533"/>
    </source>
</evidence>
<name>A0ABZ0VAN1_9MICO</name>
<reference evidence="4 5" key="1">
    <citation type="submission" date="2023-06" db="EMBL/GenBank/DDBJ databases">
        <title>Rock-solubilizing bacteria, Microbacterium invictum, promotes re-establishment of vegetation in rocky wasteland by accelerating rock bio-weathering and reshaping soil bacterial community.</title>
        <authorList>
            <person name="Liu C."/>
        </authorList>
    </citation>
    <scope>NUCLEOTIDE SEQUENCE [LARGE SCALE GENOMIC DNA]</scope>
    <source>
        <strain evidence="4 5">X-18</strain>
    </source>
</reference>
<organism evidence="4 5">
    <name type="scientific">Microbacterium invictum</name>
    <dbReference type="NCBI Taxonomy" id="515415"/>
    <lineage>
        <taxon>Bacteria</taxon>
        <taxon>Bacillati</taxon>
        <taxon>Actinomycetota</taxon>
        <taxon>Actinomycetes</taxon>
        <taxon>Micrococcales</taxon>
        <taxon>Microbacteriaceae</taxon>
        <taxon>Microbacterium</taxon>
    </lineage>
</organism>
<gene>
    <name evidence="4" type="ORF">T9R20_08990</name>
</gene>
<dbReference type="Gene3D" id="2.120.10.30">
    <property type="entry name" value="TolB, C-terminal domain"/>
    <property type="match status" value="1"/>
</dbReference>
<feature type="region of interest" description="Disordered" evidence="1">
    <location>
        <begin position="25"/>
        <end position="62"/>
    </location>
</feature>
<dbReference type="PROSITE" id="PS51257">
    <property type="entry name" value="PROKAR_LIPOPROTEIN"/>
    <property type="match status" value="1"/>
</dbReference>